<proteinExistence type="predicted"/>
<sequence length="164" mass="17271">MREFLAGREVTEILDVDRPGDRRVLGRLLVGARERFGGSVASVTSAAGLSAADLTLTESGDLALPAARLVDLLHVLHVPVGMAVDGSMVLICQPDGSRLAVRYRIPYAFAGSLSRIDVHGSLEVDRISVLRSRVGELLGDAGERALTKVLNMLEGPGGENASVA</sequence>
<protein>
    <submittedName>
        <fullName evidence="1">Unannotated protein</fullName>
    </submittedName>
</protein>
<name>A0A6J6SPL4_9ZZZZ</name>
<dbReference type="EMBL" id="CAEZYW010000059">
    <property type="protein sequence ID" value="CAB4736730.1"/>
    <property type="molecule type" value="Genomic_DNA"/>
</dbReference>
<accession>A0A6J6SPL4</accession>
<organism evidence="1">
    <name type="scientific">freshwater metagenome</name>
    <dbReference type="NCBI Taxonomy" id="449393"/>
    <lineage>
        <taxon>unclassified sequences</taxon>
        <taxon>metagenomes</taxon>
        <taxon>ecological metagenomes</taxon>
    </lineage>
</organism>
<dbReference type="AlphaFoldDB" id="A0A6J6SPL4"/>
<reference evidence="1" key="1">
    <citation type="submission" date="2020-05" db="EMBL/GenBank/DDBJ databases">
        <authorList>
            <person name="Chiriac C."/>
            <person name="Salcher M."/>
            <person name="Ghai R."/>
            <person name="Kavagutti S V."/>
        </authorList>
    </citation>
    <scope>NUCLEOTIDE SEQUENCE</scope>
</reference>
<evidence type="ECO:0000313" key="1">
    <source>
        <dbReference type="EMBL" id="CAB4736730.1"/>
    </source>
</evidence>
<gene>
    <name evidence="1" type="ORF">UFOPK2786_00533</name>
</gene>